<evidence type="ECO:0000313" key="1">
    <source>
        <dbReference type="EMBL" id="SVD12558.1"/>
    </source>
</evidence>
<sequence>VSSTASLFTLAADVDSGNMRLKITPANTNTTVDTFQIRHS</sequence>
<protein>
    <submittedName>
        <fullName evidence="1">Uncharacterized protein</fullName>
    </submittedName>
</protein>
<feature type="non-terminal residue" evidence="1">
    <location>
        <position position="1"/>
    </location>
</feature>
<reference evidence="1" key="1">
    <citation type="submission" date="2018-05" db="EMBL/GenBank/DDBJ databases">
        <authorList>
            <person name="Lanie J.A."/>
            <person name="Ng W.-L."/>
            <person name="Kazmierczak K.M."/>
            <person name="Andrzejewski T.M."/>
            <person name="Davidsen T.M."/>
            <person name="Wayne K.J."/>
            <person name="Tettelin H."/>
            <person name="Glass J.I."/>
            <person name="Rusch D."/>
            <person name="Podicherti R."/>
            <person name="Tsui H.-C.T."/>
            <person name="Winkler M.E."/>
        </authorList>
    </citation>
    <scope>NUCLEOTIDE SEQUENCE</scope>
</reference>
<dbReference type="AlphaFoldDB" id="A0A382STQ1"/>
<dbReference type="EMBL" id="UINC01131075">
    <property type="protein sequence ID" value="SVD12558.1"/>
    <property type="molecule type" value="Genomic_DNA"/>
</dbReference>
<proteinExistence type="predicted"/>
<gene>
    <name evidence="1" type="ORF">METZ01_LOCUS365412</name>
</gene>
<name>A0A382STQ1_9ZZZZ</name>
<accession>A0A382STQ1</accession>
<organism evidence="1">
    <name type="scientific">marine metagenome</name>
    <dbReference type="NCBI Taxonomy" id="408172"/>
    <lineage>
        <taxon>unclassified sequences</taxon>
        <taxon>metagenomes</taxon>
        <taxon>ecological metagenomes</taxon>
    </lineage>
</organism>